<evidence type="ECO:0000313" key="13">
    <source>
        <dbReference type="EMBL" id="QBL02334.1"/>
    </source>
</evidence>
<accession>A0A481ZL77</accession>
<evidence type="ECO:0000256" key="5">
    <source>
        <dbReference type="ARBA" id="ARBA00022692"/>
    </source>
</evidence>
<dbReference type="InterPro" id="IPR023011">
    <property type="entry name" value="ATP_synth_F0_asu_AS"/>
</dbReference>
<feature type="transmembrane region" description="Helical" evidence="12">
    <location>
        <begin position="126"/>
        <end position="147"/>
    </location>
</feature>
<dbReference type="Gene3D" id="1.20.120.220">
    <property type="entry name" value="ATP synthase, F0 complex, subunit A"/>
    <property type="match status" value="1"/>
</dbReference>
<dbReference type="PANTHER" id="PTHR11410">
    <property type="entry name" value="ATP SYNTHASE SUBUNIT A"/>
    <property type="match status" value="1"/>
</dbReference>
<dbReference type="InterPro" id="IPR045083">
    <property type="entry name" value="ATP_synth_F0_asu_bact/mt"/>
</dbReference>
<geneLocation type="mitochondrion" evidence="13"/>
<proteinExistence type="inferred from homology"/>
<dbReference type="GO" id="GO:0046933">
    <property type="term" value="F:proton-transporting ATP synthase activity, rotational mechanism"/>
    <property type="evidence" value="ECO:0007669"/>
    <property type="project" value="TreeGrafter"/>
</dbReference>
<name>A0A481ZL77_HELPO</name>
<dbReference type="EMBL" id="MK488030">
    <property type="protein sequence ID" value="QBL02334.1"/>
    <property type="molecule type" value="Genomic_DNA"/>
</dbReference>
<feature type="transmembrane region" description="Helical" evidence="12">
    <location>
        <begin position="189"/>
        <end position="212"/>
    </location>
</feature>
<dbReference type="InterPro" id="IPR035908">
    <property type="entry name" value="F0_ATP_A_sf"/>
</dbReference>
<keyword evidence="6" id="KW-0375">Hydrogen ion transport</keyword>
<evidence type="ECO:0000256" key="4">
    <source>
        <dbReference type="ARBA" id="ARBA00022547"/>
    </source>
</evidence>
<dbReference type="PRINTS" id="PR00123">
    <property type="entry name" value="ATPASEA"/>
</dbReference>
<dbReference type="CTD" id="4508"/>
<evidence type="ECO:0000256" key="1">
    <source>
        <dbReference type="ARBA" id="ARBA00004141"/>
    </source>
</evidence>
<dbReference type="InterPro" id="IPR000568">
    <property type="entry name" value="ATP_synth_F0_asu"/>
</dbReference>
<keyword evidence="7 12" id="KW-1133">Transmembrane helix</keyword>
<dbReference type="RefSeq" id="YP_009568411.1">
    <property type="nucleotide sequence ID" value="NC_041247.1"/>
</dbReference>
<dbReference type="PANTHER" id="PTHR11410:SF0">
    <property type="entry name" value="ATP SYNTHASE SUBUNIT A"/>
    <property type="match status" value="1"/>
</dbReference>
<evidence type="ECO:0000256" key="9">
    <source>
        <dbReference type="ARBA" id="ARBA00023136"/>
    </source>
</evidence>
<reference evidence="13" key="1">
    <citation type="journal article" date="2019" name="Mitochondrial DNA Part B Resour">
        <title>The complete mitogenome of the Roman snail Helix pomatia Linnaeus 1758 (Stylommatophora: Helicidae).</title>
        <authorList>
            <person name="Groenenberg D.S.J."/>
            <person name="Duijm E."/>
        </authorList>
    </citation>
    <scope>NUCLEOTIDE SEQUENCE</scope>
</reference>
<feature type="transmembrane region" description="Helical" evidence="12">
    <location>
        <begin position="15"/>
        <end position="33"/>
    </location>
</feature>
<keyword evidence="3" id="KW-0813">Transport</keyword>
<feature type="transmembrane region" description="Helical" evidence="12">
    <location>
        <begin position="91"/>
        <end position="114"/>
    </location>
</feature>
<evidence type="ECO:0000256" key="3">
    <source>
        <dbReference type="ARBA" id="ARBA00022448"/>
    </source>
</evidence>
<dbReference type="NCBIfam" id="TIGR01131">
    <property type="entry name" value="ATP_synt_6_or_A"/>
    <property type="match status" value="1"/>
</dbReference>
<organism evidence="13">
    <name type="scientific">Helix pomatia</name>
    <name type="common">Roman snail</name>
    <name type="synonym">Edible snail</name>
    <dbReference type="NCBI Taxonomy" id="6536"/>
    <lineage>
        <taxon>Eukaryota</taxon>
        <taxon>Metazoa</taxon>
        <taxon>Spiralia</taxon>
        <taxon>Lophotrochozoa</taxon>
        <taxon>Mollusca</taxon>
        <taxon>Gastropoda</taxon>
        <taxon>Heterobranchia</taxon>
        <taxon>Euthyneura</taxon>
        <taxon>Panpulmonata</taxon>
        <taxon>Eupulmonata</taxon>
        <taxon>Stylommatophora</taxon>
        <taxon>Helicina</taxon>
        <taxon>Helicoidea</taxon>
        <taxon>Helicidae</taxon>
        <taxon>Helix</taxon>
    </lineage>
</organism>
<protein>
    <recommendedName>
        <fullName evidence="11">ATP synthase subunit a</fullName>
    </recommendedName>
</protein>
<dbReference type="GO" id="GO:0005743">
    <property type="term" value="C:mitochondrial inner membrane"/>
    <property type="evidence" value="ECO:0007669"/>
    <property type="project" value="UniProtKB-SubCell"/>
</dbReference>
<dbReference type="CDD" id="cd00310">
    <property type="entry name" value="ATP-synt_Fo_a_6"/>
    <property type="match status" value="1"/>
</dbReference>
<dbReference type="Pfam" id="PF00119">
    <property type="entry name" value="ATP-synt_A"/>
    <property type="match status" value="1"/>
</dbReference>
<dbReference type="PROSITE" id="PS00449">
    <property type="entry name" value="ATPASE_A"/>
    <property type="match status" value="1"/>
</dbReference>
<keyword evidence="5 12" id="KW-0812">Transmembrane</keyword>
<evidence type="ECO:0000256" key="7">
    <source>
        <dbReference type="ARBA" id="ARBA00022989"/>
    </source>
</evidence>
<keyword evidence="10" id="KW-0066">ATP synthesis</keyword>
<keyword evidence="8" id="KW-0406">Ion transport</keyword>
<dbReference type="SUPFAM" id="SSF81336">
    <property type="entry name" value="F1F0 ATP synthase subunit A"/>
    <property type="match status" value="1"/>
</dbReference>
<dbReference type="GeneID" id="39411736"/>
<keyword evidence="4" id="KW-0138">CF(0)</keyword>
<feature type="transmembrane region" description="Helical" evidence="12">
    <location>
        <begin position="153"/>
        <end position="177"/>
    </location>
</feature>
<evidence type="ECO:0000256" key="6">
    <source>
        <dbReference type="ARBA" id="ARBA00022781"/>
    </source>
</evidence>
<dbReference type="AlphaFoldDB" id="A0A481ZL77"/>
<evidence type="ECO:0000256" key="10">
    <source>
        <dbReference type="ARBA" id="ARBA00023310"/>
    </source>
</evidence>
<evidence type="ECO:0000256" key="2">
    <source>
        <dbReference type="ARBA" id="ARBA00006810"/>
    </source>
</evidence>
<comment type="similarity">
    <text evidence="2">Belongs to the ATPase A chain family.</text>
</comment>
<keyword evidence="9 12" id="KW-0472">Membrane</keyword>
<dbReference type="GO" id="GO:0045259">
    <property type="term" value="C:proton-transporting ATP synthase complex"/>
    <property type="evidence" value="ECO:0007669"/>
    <property type="project" value="UniProtKB-KW"/>
</dbReference>
<sequence>MFADLFSSLDGAFKMYLWLPSMATLFFLVSYNLHLHNCLSSLRHSLNSIWLTSSSRRFNGFNLFLCCLFTSLLISNVFGLAPLVYTLTSDLMPMLGLSLLFWFFLLLSGLCFNFKQTLAHLAPSGAPFILLPFLILIELISTLIRPITLAVRLIANVSAGHIVLGLISNTLTTYFLTSSNIFLLAIMTGYMLFEFFVAFIQAYIFSLLVSLYQSEHP</sequence>
<evidence type="ECO:0000256" key="11">
    <source>
        <dbReference type="RuleBase" id="RU004450"/>
    </source>
</evidence>
<evidence type="ECO:0000256" key="12">
    <source>
        <dbReference type="SAM" id="Phobius"/>
    </source>
</evidence>
<comment type="subcellular location">
    <subcellularLocation>
        <location evidence="1">Membrane</location>
        <topology evidence="1">Multi-pass membrane protein</topology>
    </subcellularLocation>
    <subcellularLocation>
        <location evidence="11">Mitochondrion inner membrane</location>
        <topology evidence="11">Multi-pass membrane protein</topology>
    </subcellularLocation>
</comment>
<keyword evidence="13" id="KW-0496">Mitochondrion</keyword>
<feature type="transmembrane region" description="Helical" evidence="12">
    <location>
        <begin position="63"/>
        <end position="85"/>
    </location>
</feature>
<evidence type="ECO:0000256" key="8">
    <source>
        <dbReference type="ARBA" id="ARBA00023065"/>
    </source>
</evidence>
<gene>
    <name evidence="13" type="primary">ATP6</name>
</gene>